<evidence type="ECO:0000256" key="9">
    <source>
        <dbReference type="ARBA" id="ARBA00022840"/>
    </source>
</evidence>
<dbReference type="FunFam" id="1.10.510.10:FF:000089">
    <property type="entry name" value="Tyrosine-protein kinase receptor TYRO3"/>
    <property type="match status" value="1"/>
</dbReference>
<keyword evidence="3" id="KW-0597">Phosphoprotein</keyword>
<dbReference type="GO" id="GO:0007399">
    <property type="term" value="P:nervous system development"/>
    <property type="evidence" value="ECO:0000318"/>
    <property type="project" value="GO_Central"/>
</dbReference>
<keyword evidence="18" id="KW-0479">Metal-binding</keyword>
<dbReference type="InterPro" id="IPR036116">
    <property type="entry name" value="FN3_sf"/>
</dbReference>
<dbReference type="Ensembl" id="ENSCINT00000027120.2">
    <property type="protein sequence ID" value="ENSCINP00000026874.2"/>
    <property type="gene ID" value="ENSCING00000000360.3"/>
</dbReference>
<dbReference type="SUPFAM" id="SSF49265">
    <property type="entry name" value="Fibronectin type III"/>
    <property type="match status" value="1"/>
</dbReference>
<evidence type="ECO:0000313" key="24">
    <source>
        <dbReference type="Proteomes" id="UP000008144"/>
    </source>
</evidence>
<sequence>TGTQLRCVAEGAQPISIRWQKNGRGLSSLNHITQWNTEKNSQTLLSTLQFQSLTRHDAASYTCVATDRLSRTVVSHAASVTILGPPVIIQGPTDIHSTLHNSSINIPCVAEGPPDITSVTWDYTMFANDGTPVHSGEFETNQQYLPKLPAVNIAINHSVTQYDISCTANNSRGSVTSSVATVYVVRVPATPLIMSVILGSSTAEIQWMVDYSDVQVCIVRVIEDRNTLFASTEVPAPYNVFTVRNLDATQQYTARVKCHNYIGYSEWSEPYTFSPATNLIPPQNVSVHFRPNITYVTWRVSPNPVKGQLTGYKLELYDPSTPDVFLLQIGINSAVVNISLPSHGSHDITSYTATLTTNSLLNIKTPYTSSRNIIMLSATSSPIANVKDDATIIIIAVVVSLAIIVIILAAAFRHFYRKRLTKQSVTANPNVTYGPVATGNTLRSENAYYTSMSSTGSISIVQQLEELVQDVLIENKRLKLGKILGEGEFGFVYKATISADANSNNNSNQTATVQGHVAVKSIKVTGHTYTEVEGFVKEGLRMKDLDHPNVMALIGIAFTAEDLNKPASPLVVLPYMPNGDLRSYLFSMRTAGLSEKFTVQKLLLFALDVAKGMQYLSNRNFIHRDLAARNCMLDENYKVVVSDFGLSRTVYSESYYRQTHISKMPVKWMALESLADNIFTPLSDVWSFGVTVWEILTMGQSPYPGVGNHEVYQLLRNGTRLNKPEHCPSKVWFSVVFPCWTVQVKDRITFDKLVEVL</sequence>
<evidence type="ECO:0000256" key="18">
    <source>
        <dbReference type="PIRSR" id="PIRSR000615-3"/>
    </source>
</evidence>
<evidence type="ECO:0000256" key="3">
    <source>
        <dbReference type="ARBA" id="ARBA00022553"/>
    </source>
</evidence>
<reference evidence="23" key="2">
    <citation type="journal article" date="2008" name="Genome Biol.">
        <title>Improved genome assembly and evidence-based global gene model set for the chordate Ciona intestinalis: new insight into intron and operon populations.</title>
        <authorList>
            <person name="Satou Y."/>
            <person name="Mineta K."/>
            <person name="Ogasawara M."/>
            <person name="Sasakura Y."/>
            <person name="Shoguchi E."/>
            <person name="Ueno K."/>
            <person name="Yamada L."/>
            <person name="Matsumoto J."/>
            <person name="Wasserscheid J."/>
            <person name="Dewar K."/>
            <person name="Wiley G.B."/>
            <person name="Macmil S.L."/>
            <person name="Roe B.A."/>
            <person name="Zeller R.W."/>
            <person name="Hastings K.E."/>
            <person name="Lemaire P."/>
            <person name="Lindquist E."/>
            <person name="Endo T."/>
            <person name="Hotta K."/>
            <person name="Inaba K."/>
        </authorList>
    </citation>
    <scope>NUCLEOTIDE SEQUENCE [LARGE SCALE GENOMIC DNA]</scope>
    <source>
        <strain evidence="23">wild type</strain>
    </source>
</reference>
<dbReference type="EC" id="2.7.10.1" evidence="2"/>
<dbReference type="InterPro" id="IPR000719">
    <property type="entry name" value="Prot_kinase_dom"/>
</dbReference>
<dbReference type="Pfam" id="PF07714">
    <property type="entry name" value="PK_Tyr_Ser-Thr"/>
    <property type="match status" value="1"/>
</dbReference>
<evidence type="ECO:0000256" key="2">
    <source>
        <dbReference type="ARBA" id="ARBA00011902"/>
    </source>
</evidence>
<keyword evidence="4" id="KW-0808">Transferase</keyword>
<dbReference type="PROSITE" id="PS50835">
    <property type="entry name" value="IG_LIKE"/>
    <property type="match status" value="1"/>
</dbReference>
<keyword evidence="10 19" id="KW-1133">Transmembrane helix</keyword>
<dbReference type="Proteomes" id="UP000008144">
    <property type="component" value="Chromosome 14"/>
</dbReference>
<feature type="domain" description="Ig-like" evidence="21">
    <location>
        <begin position="1"/>
        <end position="81"/>
    </location>
</feature>
<evidence type="ECO:0000256" key="7">
    <source>
        <dbReference type="ARBA" id="ARBA00022741"/>
    </source>
</evidence>
<dbReference type="InterPro" id="IPR020635">
    <property type="entry name" value="Tyr_kinase_cat_dom"/>
</dbReference>
<dbReference type="InterPro" id="IPR013783">
    <property type="entry name" value="Ig-like_fold"/>
</dbReference>
<dbReference type="PROSITE" id="PS50011">
    <property type="entry name" value="PROTEIN_KINASE_DOM"/>
    <property type="match status" value="1"/>
</dbReference>
<feature type="binding site" evidence="17">
    <location>
        <position position="629"/>
    </location>
    <ligand>
        <name>ATP</name>
        <dbReference type="ChEBI" id="CHEBI:30616"/>
    </ligand>
</feature>
<dbReference type="GeneTree" id="ENSGT00940000160232"/>
<dbReference type="Gene3D" id="1.10.510.10">
    <property type="entry name" value="Transferase(Phosphotransferase) domain 1"/>
    <property type="match status" value="1"/>
</dbReference>
<evidence type="ECO:0000256" key="1">
    <source>
        <dbReference type="ARBA" id="ARBA00004167"/>
    </source>
</evidence>
<dbReference type="InterPro" id="IPR003961">
    <property type="entry name" value="FN3_dom"/>
</dbReference>
<keyword evidence="6" id="KW-0677">Repeat</keyword>
<dbReference type="SUPFAM" id="SSF56112">
    <property type="entry name" value="Protein kinase-like (PK-like)"/>
    <property type="match status" value="1"/>
</dbReference>
<keyword evidence="11 19" id="KW-0472">Membrane</keyword>
<dbReference type="PRINTS" id="PR00109">
    <property type="entry name" value="TYRKINASE"/>
</dbReference>
<keyword evidence="14" id="KW-0325">Glycoprotein</keyword>
<dbReference type="InterPro" id="IPR007110">
    <property type="entry name" value="Ig-like_dom"/>
</dbReference>
<feature type="binding site" evidence="18">
    <location>
        <position position="630"/>
    </location>
    <ligand>
        <name>Mg(2+)</name>
        <dbReference type="ChEBI" id="CHEBI:18420"/>
    </ligand>
</feature>
<dbReference type="GO" id="GO:0016477">
    <property type="term" value="P:cell migration"/>
    <property type="evidence" value="ECO:0000318"/>
    <property type="project" value="GO_Central"/>
</dbReference>
<evidence type="ECO:0000256" key="11">
    <source>
        <dbReference type="ARBA" id="ARBA00023136"/>
    </source>
</evidence>
<accession>F6U7K8</accession>
<protein>
    <recommendedName>
        <fullName evidence="2">receptor protein-tyrosine kinase</fullName>
        <ecNumber evidence="2">2.7.10.1</ecNumber>
    </recommendedName>
</protein>
<dbReference type="Gene3D" id="3.30.200.20">
    <property type="entry name" value="Phosphorylase Kinase, domain 1"/>
    <property type="match status" value="1"/>
</dbReference>
<keyword evidence="5 19" id="KW-0812">Transmembrane</keyword>
<feature type="binding site" evidence="18">
    <location>
        <position position="643"/>
    </location>
    <ligand>
        <name>Mg(2+)</name>
        <dbReference type="ChEBI" id="CHEBI:18420"/>
    </ligand>
</feature>
<evidence type="ECO:0000256" key="16">
    <source>
        <dbReference type="PIRSR" id="PIRSR000615-1"/>
    </source>
</evidence>
<feature type="transmembrane region" description="Helical" evidence="19">
    <location>
        <begin position="390"/>
        <end position="412"/>
    </location>
</feature>
<dbReference type="InterPro" id="IPR008266">
    <property type="entry name" value="Tyr_kinase_AS"/>
</dbReference>
<evidence type="ECO:0000313" key="23">
    <source>
        <dbReference type="Ensembl" id="ENSCINP00000026874.2"/>
    </source>
</evidence>
<keyword evidence="24" id="KW-1185">Reference proteome</keyword>
<feature type="domain" description="Protein kinase" evidence="20">
    <location>
        <begin position="478"/>
        <end position="757"/>
    </location>
</feature>
<dbReference type="CDD" id="cd00063">
    <property type="entry name" value="FN3"/>
    <property type="match status" value="1"/>
</dbReference>
<evidence type="ECO:0000256" key="5">
    <source>
        <dbReference type="ARBA" id="ARBA00022692"/>
    </source>
</evidence>
<dbReference type="GO" id="GO:0046872">
    <property type="term" value="F:metal ion binding"/>
    <property type="evidence" value="ECO:0007669"/>
    <property type="project" value="UniProtKB-KW"/>
</dbReference>
<dbReference type="Pfam" id="PF13927">
    <property type="entry name" value="Ig_3"/>
    <property type="match status" value="1"/>
</dbReference>
<dbReference type="Gene3D" id="2.60.40.10">
    <property type="entry name" value="Immunoglobulins"/>
    <property type="match status" value="3"/>
</dbReference>
<reference evidence="23" key="4">
    <citation type="submission" date="2025-09" db="UniProtKB">
        <authorList>
            <consortium name="Ensembl"/>
        </authorList>
    </citation>
    <scope>IDENTIFICATION</scope>
</reference>
<keyword evidence="9 17" id="KW-0067">ATP-binding</keyword>
<evidence type="ECO:0000256" key="8">
    <source>
        <dbReference type="ARBA" id="ARBA00022777"/>
    </source>
</evidence>
<dbReference type="GO" id="GO:0004714">
    <property type="term" value="F:transmembrane receptor protein tyrosine kinase activity"/>
    <property type="evidence" value="ECO:0000318"/>
    <property type="project" value="GO_Central"/>
</dbReference>
<dbReference type="GO" id="GO:0006909">
    <property type="term" value="P:phagocytosis"/>
    <property type="evidence" value="ECO:0000318"/>
    <property type="project" value="GO_Central"/>
</dbReference>
<evidence type="ECO:0000256" key="14">
    <source>
        <dbReference type="ARBA" id="ARBA00023180"/>
    </source>
</evidence>
<organism evidence="23 24">
    <name type="scientific">Ciona intestinalis</name>
    <name type="common">Transparent sea squirt</name>
    <name type="synonym">Ascidia intestinalis</name>
    <dbReference type="NCBI Taxonomy" id="7719"/>
    <lineage>
        <taxon>Eukaryota</taxon>
        <taxon>Metazoa</taxon>
        <taxon>Chordata</taxon>
        <taxon>Tunicata</taxon>
        <taxon>Ascidiacea</taxon>
        <taxon>Phlebobranchia</taxon>
        <taxon>Cionidae</taxon>
        <taxon>Ciona</taxon>
    </lineage>
</organism>
<dbReference type="PROSITE" id="PS00109">
    <property type="entry name" value="PROTEIN_KINASE_TYR"/>
    <property type="match status" value="1"/>
</dbReference>
<dbReference type="SMART" id="SM00219">
    <property type="entry name" value="TyrKc"/>
    <property type="match status" value="1"/>
</dbReference>
<dbReference type="FunFam" id="2.60.40.10:FF:000662">
    <property type="entry name" value="Tyrosine-protein kinase receptor UFO"/>
    <property type="match status" value="1"/>
</dbReference>
<evidence type="ECO:0000256" key="19">
    <source>
        <dbReference type="SAM" id="Phobius"/>
    </source>
</evidence>
<dbReference type="CDD" id="cd00096">
    <property type="entry name" value="Ig"/>
    <property type="match status" value="1"/>
</dbReference>
<keyword evidence="18" id="KW-0460">Magnesium</keyword>
<feature type="domain" description="Fibronectin type-III" evidence="22">
    <location>
        <begin position="187"/>
        <end position="280"/>
    </location>
</feature>
<dbReference type="InterPro" id="IPR011009">
    <property type="entry name" value="Kinase-like_dom_sf"/>
</dbReference>
<dbReference type="PANTHER" id="PTHR24416">
    <property type="entry name" value="TYROSINE-PROTEIN KINASE RECEPTOR"/>
    <property type="match status" value="1"/>
</dbReference>
<comment type="subcellular location">
    <subcellularLocation>
        <location evidence="1">Membrane</location>
        <topology evidence="1">Single-pass membrane protein</topology>
    </subcellularLocation>
</comment>
<evidence type="ECO:0000256" key="10">
    <source>
        <dbReference type="ARBA" id="ARBA00022989"/>
    </source>
</evidence>
<evidence type="ECO:0000259" key="22">
    <source>
        <dbReference type="PROSITE" id="PS50853"/>
    </source>
</evidence>
<dbReference type="InterPro" id="IPR001245">
    <property type="entry name" value="Ser-Thr/Tyr_kinase_cat_dom"/>
</dbReference>
<dbReference type="InParanoid" id="F6U7K8"/>
<dbReference type="GO" id="GO:0005886">
    <property type="term" value="C:plasma membrane"/>
    <property type="evidence" value="ECO:0000318"/>
    <property type="project" value="GO_Central"/>
</dbReference>
<dbReference type="SUPFAM" id="SSF48726">
    <property type="entry name" value="Immunoglobulin"/>
    <property type="match status" value="2"/>
</dbReference>
<proteinExistence type="predicted"/>
<dbReference type="PANTHER" id="PTHR24416:SF564">
    <property type="entry name" value="MACROPHAGE-STIMULATING PROTEIN RECEPTOR"/>
    <property type="match status" value="1"/>
</dbReference>
<dbReference type="InterPro" id="IPR036179">
    <property type="entry name" value="Ig-like_dom_sf"/>
</dbReference>
<dbReference type="GO" id="GO:0043235">
    <property type="term" value="C:receptor complex"/>
    <property type="evidence" value="ECO:0000318"/>
    <property type="project" value="GO_Central"/>
</dbReference>
<evidence type="ECO:0000256" key="12">
    <source>
        <dbReference type="ARBA" id="ARBA00023137"/>
    </source>
</evidence>
<evidence type="ECO:0000256" key="6">
    <source>
        <dbReference type="ARBA" id="ARBA00022737"/>
    </source>
</evidence>
<keyword evidence="8" id="KW-0418">Kinase</keyword>
<dbReference type="GO" id="GO:0005524">
    <property type="term" value="F:ATP binding"/>
    <property type="evidence" value="ECO:0007669"/>
    <property type="project" value="UniProtKB-KW"/>
</dbReference>
<name>F6U7K8_CIOIN</name>
<keyword evidence="7 17" id="KW-0547">Nucleotide-binding</keyword>
<evidence type="ECO:0000256" key="4">
    <source>
        <dbReference type="ARBA" id="ARBA00022679"/>
    </source>
</evidence>
<dbReference type="AlphaFoldDB" id="F6U7K8"/>
<dbReference type="HOGENOM" id="CLU_015796_1_0_1"/>
<keyword evidence="13" id="KW-0675">Receptor</keyword>
<dbReference type="EMBL" id="EAAA01001150">
    <property type="status" value="NOT_ANNOTATED_CDS"/>
    <property type="molecule type" value="Genomic_DNA"/>
</dbReference>
<evidence type="ECO:0000256" key="17">
    <source>
        <dbReference type="PIRSR" id="PIRSR000615-2"/>
    </source>
</evidence>
<dbReference type="OMA" id="RQTHISK"/>
<dbReference type="PIRSF" id="PIRSF000615">
    <property type="entry name" value="TyrPK_CSF1-R"/>
    <property type="match status" value="1"/>
</dbReference>
<keyword evidence="15" id="KW-0393">Immunoglobulin domain</keyword>
<reference evidence="24" key="1">
    <citation type="journal article" date="2002" name="Science">
        <title>The draft genome of Ciona intestinalis: insights into chordate and vertebrate origins.</title>
        <authorList>
            <person name="Dehal P."/>
            <person name="Satou Y."/>
            <person name="Campbell R.K."/>
            <person name="Chapman J."/>
            <person name="Degnan B."/>
            <person name="De Tomaso A."/>
            <person name="Davidson B."/>
            <person name="Di Gregorio A."/>
            <person name="Gelpke M."/>
            <person name="Goodstein D.M."/>
            <person name="Harafuji N."/>
            <person name="Hastings K.E."/>
            <person name="Ho I."/>
            <person name="Hotta K."/>
            <person name="Huang W."/>
            <person name="Kawashima T."/>
            <person name="Lemaire P."/>
            <person name="Martinez D."/>
            <person name="Meinertzhagen I.A."/>
            <person name="Necula S."/>
            <person name="Nonaka M."/>
            <person name="Putnam N."/>
            <person name="Rash S."/>
            <person name="Saiga H."/>
            <person name="Satake M."/>
            <person name="Terry A."/>
            <person name="Yamada L."/>
            <person name="Wang H.G."/>
            <person name="Awazu S."/>
            <person name="Azumi K."/>
            <person name="Boore J."/>
            <person name="Branno M."/>
            <person name="Chin-Bow S."/>
            <person name="DeSantis R."/>
            <person name="Doyle S."/>
            <person name="Francino P."/>
            <person name="Keys D.N."/>
            <person name="Haga S."/>
            <person name="Hayashi H."/>
            <person name="Hino K."/>
            <person name="Imai K.S."/>
            <person name="Inaba K."/>
            <person name="Kano S."/>
            <person name="Kobayashi K."/>
            <person name="Kobayashi M."/>
            <person name="Lee B.I."/>
            <person name="Makabe K.W."/>
            <person name="Manohar C."/>
            <person name="Matassi G."/>
            <person name="Medina M."/>
            <person name="Mochizuki Y."/>
            <person name="Mount S."/>
            <person name="Morishita T."/>
            <person name="Miura S."/>
            <person name="Nakayama A."/>
            <person name="Nishizaka S."/>
            <person name="Nomoto H."/>
            <person name="Ohta F."/>
            <person name="Oishi K."/>
            <person name="Rigoutsos I."/>
            <person name="Sano M."/>
            <person name="Sasaki A."/>
            <person name="Sasakura Y."/>
            <person name="Shoguchi E."/>
            <person name="Shin-i T."/>
            <person name="Spagnuolo A."/>
            <person name="Stainier D."/>
            <person name="Suzuki M.M."/>
            <person name="Tassy O."/>
            <person name="Takatori N."/>
            <person name="Tokuoka M."/>
            <person name="Yagi K."/>
            <person name="Yoshizaki F."/>
            <person name="Wada S."/>
            <person name="Zhang C."/>
            <person name="Hyatt P.D."/>
            <person name="Larimer F."/>
            <person name="Detter C."/>
            <person name="Doggett N."/>
            <person name="Glavina T."/>
            <person name="Hawkins T."/>
            <person name="Richardson P."/>
            <person name="Lucas S."/>
            <person name="Kohara Y."/>
            <person name="Levine M."/>
            <person name="Satoh N."/>
            <person name="Rokhsar D.S."/>
        </authorList>
    </citation>
    <scope>NUCLEOTIDE SEQUENCE [LARGE SCALE GENOMIC DNA]</scope>
</reference>
<dbReference type="GO" id="GO:0007169">
    <property type="term" value="P:cell surface receptor protein tyrosine kinase signaling pathway"/>
    <property type="evidence" value="ECO:0000318"/>
    <property type="project" value="GO_Central"/>
</dbReference>
<evidence type="ECO:0000256" key="15">
    <source>
        <dbReference type="ARBA" id="ARBA00023319"/>
    </source>
</evidence>
<dbReference type="FunFam" id="3.30.200.20:FF:000509">
    <property type="entry name" value="Tyrosine-protein kinase receptor UFO"/>
    <property type="match status" value="1"/>
</dbReference>
<feature type="active site" description="Proton acceptor" evidence="16">
    <location>
        <position position="625"/>
    </location>
</feature>
<keyword evidence="12" id="KW-0829">Tyrosine-protein kinase</keyword>
<dbReference type="STRING" id="7719.ENSCINP00000026874"/>
<reference evidence="23" key="3">
    <citation type="submission" date="2025-08" db="UniProtKB">
        <authorList>
            <consortium name="Ensembl"/>
        </authorList>
    </citation>
    <scope>IDENTIFICATION</scope>
</reference>
<dbReference type="InterPro" id="IPR050122">
    <property type="entry name" value="RTK"/>
</dbReference>
<dbReference type="PROSITE" id="PS50853">
    <property type="entry name" value="FN3"/>
    <property type="match status" value="1"/>
</dbReference>
<evidence type="ECO:0000259" key="21">
    <source>
        <dbReference type="PROSITE" id="PS50835"/>
    </source>
</evidence>
<evidence type="ECO:0000256" key="13">
    <source>
        <dbReference type="ARBA" id="ARBA00023170"/>
    </source>
</evidence>
<evidence type="ECO:0000259" key="20">
    <source>
        <dbReference type="PROSITE" id="PS50011"/>
    </source>
</evidence>